<dbReference type="EMBL" id="JBHMCF010000049">
    <property type="protein sequence ID" value="MFB9476353.1"/>
    <property type="molecule type" value="Genomic_DNA"/>
</dbReference>
<dbReference type="InterPro" id="IPR053447">
    <property type="entry name" value="Alpha-KG_dependent_hydroxylase"/>
</dbReference>
<keyword evidence="3" id="KW-0560">Oxidoreductase</keyword>
<dbReference type="Pfam" id="PF02668">
    <property type="entry name" value="TauD"/>
    <property type="match status" value="1"/>
</dbReference>
<gene>
    <name evidence="6" type="primary">gntD</name>
    <name evidence="6" type="ORF">ACFFR3_43240</name>
</gene>
<dbReference type="Gene3D" id="3.60.130.10">
    <property type="entry name" value="Clavaminate synthase-like"/>
    <property type="match status" value="1"/>
</dbReference>
<dbReference type="PIRSF" id="PIRSF019543">
    <property type="entry name" value="Clavaminate_syn"/>
    <property type="match status" value="1"/>
</dbReference>
<dbReference type="RefSeq" id="WP_345409185.1">
    <property type="nucleotide sequence ID" value="NZ_BAAAXS010000001.1"/>
</dbReference>
<evidence type="ECO:0000256" key="3">
    <source>
        <dbReference type="ARBA" id="ARBA00023002"/>
    </source>
</evidence>
<evidence type="ECO:0000313" key="7">
    <source>
        <dbReference type="Proteomes" id="UP001589568"/>
    </source>
</evidence>
<dbReference type="InterPro" id="IPR042098">
    <property type="entry name" value="TauD-like_sf"/>
</dbReference>
<keyword evidence="4" id="KW-0408">Iron</keyword>
<dbReference type="SUPFAM" id="SSF51197">
    <property type="entry name" value="Clavaminate synthase-like"/>
    <property type="match status" value="1"/>
</dbReference>
<reference evidence="6 7" key="1">
    <citation type="submission" date="2024-09" db="EMBL/GenBank/DDBJ databases">
        <authorList>
            <person name="Sun Q."/>
            <person name="Mori K."/>
        </authorList>
    </citation>
    <scope>NUCLEOTIDE SEQUENCE [LARGE SCALE GENOMIC DNA]</scope>
    <source>
        <strain evidence="6 7">JCM 3324</strain>
    </source>
</reference>
<evidence type="ECO:0000256" key="4">
    <source>
        <dbReference type="ARBA" id="ARBA00023004"/>
    </source>
</evidence>
<evidence type="ECO:0000259" key="5">
    <source>
        <dbReference type="Pfam" id="PF02668"/>
    </source>
</evidence>
<comment type="similarity">
    <text evidence="1">Belongs to the clavaminate synthase family.</text>
</comment>
<evidence type="ECO:0000256" key="1">
    <source>
        <dbReference type="ARBA" id="ARBA00008425"/>
    </source>
</evidence>
<keyword evidence="2" id="KW-0479">Metal-binding</keyword>
<dbReference type="Proteomes" id="UP001589568">
    <property type="component" value="Unassembled WGS sequence"/>
</dbReference>
<protein>
    <submittedName>
        <fullName evidence="6">Guanitoxin biosynthesis L-enduracididine beta-hydroxylase GntD</fullName>
    </submittedName>
</protein>
<sequence>MFRIRLSAADLEAIGGLVGELRRSYASVEDPRFLATATTHAQELPRGLRHGLNEFRLREPDAVCVIGGYPIDDERIGPTPAHWKDCVGRTTTPEEDFYFFLCASLLGDPIGWATQQEGRLMHDVFPIKEHVREQLGSGSEELLTWHTEDAFHPLRTDYVGLMCLRNPDGVETTYASVDDVELPPEVAEVMRRERFPIRPDLSHRPGVSGRPDADDEETRRLLERSYDWIAGLEADPAPIAVLFGHPDQPYLRLDPYFMDPPGDAEEAAALEATVAAIDAAIGGYALRPGEIIFLDNYRAVHGRKPFTARFDGTDRWLRRLNISRDLRKSRGSRLSADSRVIY</sequence>
<keyword evidence="7" id="KW-1185">Reference proteome</keyword>
<comment type="caution">
    <text evidence="6">The sequence shown here is derived from an EMBL/GenBank/DDBJ whole genome shotgun (WGS) entry which is preliminary data.</text>
</comment>
<dbReference type="InterPro" id="IPR003819">
    <property type="entry name" value="TauD/TfdA-like"/>
</dbReference>
<feature type="domain" description="TauD/TfdA-like" evidence="5">
    <location>
        <begin position="128"/>
        <end position="320"/>
    </location>
</feature>
<evidence type="ECO:0000313" key="6">
    <source>
        <dbReference type="EMBL" id="MFB9476353.1"/>
    </source>
</evidence>
<dbReference type="InterPro" id="IPR014503">
    <property type="entry name" value="Clavaminate_syn-like"/>
</dbReference>
<organism evidence="6 7">
    <name type="scientific">Nonomuraea salmonea</name>
    <dbReference type="NCBI Taxonomy" id="46181"/>
    <lineage>
        <taxon>Bacteria</taxon>
        <taxon>Bacillati</taxon>
        <taxon>Actinomycetota</taxon>
        <taxon>Actinomycetes</taxon>
        <taxon>Streptosporangiales</taxon>
        <taxon>Streptosporangiaceae</taxon>
        <taxon>Nonomuraea</taxon>
    </lineage>
</organism>
<accession>A0ABV5P1B6</accession>
<evidence type="ECO:0000256" key="2">
    <source>
        <dbReference type="ARBA" id="ARBA00022723"/>
    </source>
</evidence>
<proteinExistence type="inferred from homology"/>
<name>A0ABV5P1B6_9ACTN</name>
<dbReference type="NCBIfam" id="NF041363">
    <property type="entry name" value="GntD_guanitoxin"/>
    <property type="match status" value="1"/>
</dbReference>